<comment type="caution">
    <text evidence="2">The sequence shown here is derived from an EMBL/GenBank/DDBJ whole genome shotgun (WGS) entry which is preliminary data.</text>
</comment>
<dbReference type="EMBL" id="JADQDF010000003">
    <property type="protein sequence ID" value="MBW0132621.1"/>
    <property type="molecule type" value="Genomic_DNA"/>
</dbReference>
<name>A0ABS6UK37_9PSEU</name>
<dbReference type="EMBL" id="JADQDF010000001">
    <property type="protein sequence ID" value="MBW0131212.1"/>
    <property type="molecule type" value="Genomic_DNA"/>
</dbReference>
<dbReference type="Proteomes" id="UP000694300">
    <property type="component" value="Unassembled WGS sequence"/>
</dbReference>
<proteinExistence type="predicted"/>
<evidence type="ECO:0000313" key="2">
    <source>
        <dbReference type="EMBL" id="MBW0132621.1"/>
    </source>
</evidence>
<keyword evidence="3" id="KW-1185">Reference proteome</keyword>
<reference evidence="2 3" key="1">
    <citation type="submission" date="2020-11" db="EMBL/GenBank/DDBJ databases">
        <title>Pseudonocardia abyssalis sp. nov. and Pseudonocardia oceani sp. nov., description and phylogenomic analysis of two novel actinomycetes isolated from the deep Southern Ocean.</title>
        <authorList>
            <person name="Parra J."/>
        </authorList>
    </citation>
    <scope>NUCLEOTIDE SEQUENCE [LARGE SCALE GENOMIC DNA]</scope>
    <source>
        <strain evidence="2">KRD-185</strain>
        <strain evidence="3">KRD185</strain>
    </source>
</reference>
<dbReference type="RefSeq" id="WP_218596172.1">
    <property type="nucleotide sequence ID" value="NZ_JADQDE010000005.1"/>
</dbReference>
<protein>
    <submittedName>
        <fullName evidence="2">Uncharacterized protein</fullName>
    </submittedName>
</protein>
<gene>
    <name evidence="1" type="ORF">I4I82_26530</name>
    <name evidence="2" type="ORF">I4I82_33780</name>
</gene>
<sequence length="57" mass="6504">MRVEVTAELSPIQKPGMHSLKVRRGGEQLAECWWQIKPVGTDHRCPRRAPLPLREAS</sequence>
<accession>A0ABS6UK37</accession>
<organism evidence="2 3">
    <name type="scientific">Pseudonocardia oceani</name>
    <dbReference type="NCBI Taxonomy" id="2792013"/>
    <lineage>
        <taxon>Bacteria</taxon>
        <taxon>Bacillati</taxon>
        <taxon>Actinomycetota</taxon>
        <taxon>Actinomycetes</taxon>
        <taxon>Pseudonocardiales</taxon>
        <taxon>Pseudonocardiaceae</taxon>
        <taxon>Pseudonocardia</taxon>
    </lineage>
</organism>
<evidence type="ECO:0000313" key="1">
    <source>
        <dbReference type="EMBL" id="MBW0131212.1"/>
    </source>
</evidence>
<evidence type="ECO:0000313" key="3">
    <source>
        <dbReference type="Proteomes" id="UP000694300"/>
    </source>
</evidence>